<evidence type="ECO:0000313" key="4">
    <source>
        <dbReference type="EMBL" id="GLC27459.1"/>
    </source>
</evidence>
<comment type="caution">
    <text evidence="4">The sequence shown here is derived from an EMBL/GenBank/DDBJ whole genome shotgun (WGS) entry which is preliminary data.</text>
</comment>
<dbReference type="GO" id="GO:0016773">
    <property type="term" value="F:phosphotransferase activity, alcohol group as acceptor"/>
    <property type="evidence" value="ECO:0007669"/>
    <property type="project" value="InterPro"/>
</dbReference>
<dbReference type="GO" id="GO:0005829">
    <property type="term" value="C:cytosol"/>
    <property type="evidence" value="ECO:0007669"/>
    <property type="project" value="TreeGrafter"/>
</dbReference>
<evidence type="ECO:0000256" key="1">
    <source>
        <dbReference type="ARBA" id="ARBA00022679"/>
    </source>
</evidence>
<dbReference type="PANTHER" id="PTHR46969">
    <property type="entry name" value="BIFUNCTIONAL PROTEIN HLDE"/>
    <property type="match status" value="1"/>
</dbReference>
<dbReference type="SUPFAM" id="SSF53613">
    <property type="entry name" value="Ribokinase-like"/>
    <property type="match status" value="1"/>
</dbReference>
<accession>A0AA37Q717</accession>
<sequence>MSVPLSRARLEALLAAAPAQRVVIVGDAMLDVYLRGDVERISPEAPVPVVRVRERKDALGGAANVAQNVAALGAGCALVAAVGDDVAGTRLRGMLGAIGADTEALVQVGRPTTTKTRVLARAQQVVRFDEEDDADLDDADVARVLDAVRAALEGATALVLEDYNKGVLVPGVIGEAIAMARAAGIPVVVDPKFRNFFAFRGATVFKPNRRELEAALGAAVDLAHPEALPATLQRLGVEHLLLTLGEHGMALLSGAGEPFRVPTTAREVYDVVGAGDTVTAFLAVMLGAGATPQEAAVVANFAAGVEVGKLGAQSVSAAEVLEAYDLFTAHEAAATGGVTLVEPALTK</sequence>
<proteinExistence type="predicted"/>
<dbReference type="PANTHER" id="PTHR46969:SF1">
    <property type="entry name" value="BIFUNCTIONAL PROTEIN HLDE"/>
    <property type="match status" value="1"/>
</dbReference>
<reference evidence="4" key="1">
    <citation type="submission" date="2022-08" db="EMBL/GenBank/DDBJ databases">
        <title>Draft genome sequencing of Roseisolibacter agri AW1220.</title>
        <authorList>
            <person name="Tobiishi Y."/>
            <person name="Tonouchi A."/>
        </authorList>
    </citation>
    <scope>NUCLEOTIDE SEQUENCE</scope>
    <source>
        <strain evidence="4">AW1220</strain>
    </source>
</reference>
<keyword evidence="5" id="KW-1185">Reference proteome</keyword>
<dbReference type="GO" id="GO:0033785">
    <property type="term" value="F:heptose 7-phosphate kinase activity"/>
    <property type="evidence" value="ECO:0007669"/>
    <property type="project" value="TreeGrafter"/>
</dbReference>
<organism evidence="4 5">
    <name type="scientific">Roseisolibacter agri</name>
    <dbReference type="NCBI Taxonomy" id="2014610"/>
    <lineage>
        <taxon>Bacteria</taxon>
        <taxon>Pseudomonadati</taxon>
        <taxon>Gemmatimonadota</taxon>
        <taxon>Gemmatimonadia</taxon>
        <taxon>Gemmatimonadales</taxon>
        <taxon>Gemmatimonadaceae</taxon>
        <taxon>Roseisolibacter</taxon>
    </lineage>
</organism>
<dbReference type="EMBL" id="BRXS01000006">
    <property type="protein sequence ID" value="GLC27459.1"/>
    <property type="molecule type" value="Genomic_DNA"/>
</dbReference>
<dbReference type="InterPro" id="IPR011611">
    <property type="entry name" value="PfkB_dom"/>
</dbReference>
<dbReference type="Pfam" id="PF00294">
    <property type="entry name" value="PfkB"/>
    <property type="match status" value="1"/>
</dbReference>
<evidence type="ECO:0000256" key="2">
    <source>
        <dbReference type="ARBA" id="ARBA00022777"/>
    </source>
</evidence>
<dbReference type="AlphaFoldDB" id="A0AA37Q717"/>
<evidence type="ECO:0000259" key="3">
    <source>
        <dbReference type="Pfam" id="PF00294"/>
    </source>
</evidence>
<gene>
    <name evidence="4" type="ORF">rosag_39720</name>
</gene>
<evidence type="ECO:0000313" key="5">
    <source>
        <dbReference type="Proteomes" id="UP001161325"/>
    </source>
</evidence>
<dbReference type="CDD" id="cd01172">
    <property type="entry name" value="RfaE_like"/>
    <property type="match status" value="1"/>
</dbReference>
<dbReference type="PROSITE" id="PS00583">
    <property type="entry name" value="PFKB_KINASES_1"/>
    <property type="match status" value="1"/>
</dbReference>
<dbReference type="InterPro" id="IPR011913">
    <property type="entry name" value="RfaE_dom_I"/>
</dbReference>
<protein>
    <recommendedName>
        <fullName evidence="3">Carbohydrate kinase PfkB domain-containing protein</fullName>
    </recommendedName>
</protein>
<name>A0AA37Q717_9BACT</name>
<dbReference type="Gene3D" id="3.40.1190.20">
    <property type="match status" value="1"/>
</dbReference>
<keyword evidence="2" id="KW-0418">Kinase</keyword>
<dbReference type="GO" id="GO:0033786">
    <property type="term" value="F:heptose-1-phosphate adenylyltransferase activity"/>
    <property type="evidence" value="ECO:0007669"/>
    <property type="project" value="TreeGrafter"/>
</dbReference>
<dbReference type="RefSeq" id="WP_284351898.1">
    <property type="nucleotide sequence ID" value="NZ_BRXS01000006.1"/>
</dbReference>
<dbReference type="Proteomes" id="UP001161325">
    <property type="component" value="Unassembled WGS sequence"/>
</dbReference>
<dbReference type="InterPro" id="IPR029056">
    <property type="entry name" value="Ribokinase-like"/>
</dbReference>
<feature type="domain" description="Carbohydrate kinase PfkB" evidence="3">
    <location>
        <begin position="20"/>
        <end position="314"/>
    </location>
</feature>
<dbReference type="InterPro" id="IPR002173">
    <property type="entry name" value="Carboh/pur_kinase_PfkB_CS"/>
</dbReference>
<keyword evidence="1" id="KW-0808">Transferase</keyword>